<gene>
    <name evidence="4" type="ORF">AMON00008_LOCUS26684</name>
</gene>
<dbReference type="AlphaFoldDB" id="A0A7S4UXT0"/>
<feature type="domain" description="PARP catalytic" evidence="3">
    <location>
        <begin position="272"/>
        <end position="508"/>
    </location>
</feature>
<protein>
    <recommendedName>
        <fullName evidence="1">Poly [ADP-ribose] polymerase</fullName>
        <shortName evidence="1">PARP</shortName>
        <ecNumber evidence="1">2.4.2.-</ecNumber>
    </recommendedName>
</protein>
<dbReference type="Pfam" id="PF00644">
    <property type="entry name" value="PARP"/>
    <property type="match status" value="1"/>
</dbReference>
<keyword evidence="1" id="KW-0520">NAD</keyword>
<keyword evidence="2" id="KW-0472">Membrane</keyword>
<keyword evidence="2" id="KW-1133">Transmembrane helix</keyword>
<proteinExistence type="predicted"/>
<dbReference type="Gene3D" id="3.90.228.10">
    <property type="match status" value="1"/>
</dbReference>
<dbReference type="EC" id="2.4.2.-" evidence="1"/>
<keyword evidence="1" id="KW-0808">Transferase</keyword>
<dbReference type="GO" id="GO:1990404">
    <property type="term" value="F:NAD+-protein mono-ADP-ribosyltransferase activity"/>
    <property type="evidence" value="ECO:0007669"/>
    <property type="project" value="TreeGrafter"/>
</dbReference>
<accession>A0A7S4UXT0</accession>
<evidence type="ECO:0000256" key="1">
    <source>
        <dbReference type="RuleBase" id="RU362114"/>
    </source>
</evidence>
<dbReference type="InterPro" id="IPR051712">
    <property type="entry name" value="ARTD-AVP"/>
</dbReference>
<feature type="transmembrane region" description="Helical" evidence="2">
    <location>
        <begin position="35"/>
        <end position="58"/>
    </location>
</feature>
<dbReference type="GO" id="GO:0005634">
    <property type="term" value="C:nucleus"/>
    <property type="evidence" value="ECO:0007669"/>
    <property type="project" value="TreeGrafter"/>
</dbReference>
<dbReference type="InterPro" id="IPR012317">
    <property type="entry name" value="Poly(ADP-ribose)pol_cat_dom"/>
</dbReference>
<reference evidence="4" key="1">
    <citation type="submission" date="2021-01" db="EMBL/GenBank/DDBJ databases">
        <authorList>
            <person name="Corre E."/>
            <person name="Pelletier E."/>
            <person name="Niang G."/>
            <person name="Scheremetjew M."/>
            <person name="Finn R."/>
            <person name="Kale V."/>
            <person name="Holt S."/>
            <person name="Cochrane G."/>
            <person name="Meng A."/>
            <person name="Brown T."/>
            <person name="Cohen L."/>
        </authorList>
    </citation>
    <scope>NUCLEOTIDE SEQUENCE</scope>
    <source>
        <strain evidence="4">CCMP3105</strain>
    </source>
</reference>
<dbReference type="GO" id="GO:0003950">
    <property type="term" value="F:NAD+ poly-ADP-ribosyltransferase activity"/>
    <property type="evidence" value="ECO:0007669"/>
    <property type="project" value="UniProtKB-UniRule"/>
</dbReference>
<keyword evidence="1" id="KW-0328">Glycosyltransferase</keyword>
<evidence type="ECO:0000256" key="2">
    <source>
        <dbReference type="SAM" id="Phobius"/>
    </source>
</evidence>
<name>A0A7S4UXT0_9DINO</name>
<dbReference type="SUPFAM" id="SSF56399">
    <property type="entry name" value="ADP-ribosylation"/>
    <property type="match status" value="1"/>
</dbReference>
<organism evidence="4">
    <name type="scientific">Alexandrium monilatum</name>
    <dbReference type="NCBI Taxonomy" id="311494"/>
    <lineage>
        <taxon>Eukaryota</taxon>
        <taxon>Sar</taxon>
        <taxon>Alveolata</taxon>
        <taxon>Dinophyceae</taxon>
        <taxon>Gonyaulacales</taxon>
        <taxon>Pyrocystaceae</taxon>
        <taxon>Alexandrium</taxon>
    </lineage>
</organism>
<dbReference type="PANTHER" id="PTHR45740">
    <property type="entry name" value="POLY [ADP-RIBOSE] POLYMERASE"/>
    <property type="match status" value="1"/>
</dbReference>
<evidence type="ECO:0000259" key="3">
    <source>
        <dbReference type="PROSITE" id="PS51059"/>
    </source>
</evidence>
<dbReference type="PANTHER" id="PTHR45740:SF2">
    <property type="entry name" value="POLY [ADP-RIBOSE] POLYMERASE"/>
    <property type="match status" value="1"/>
</dbReference>
<dbReference type="EMBL" id="HBNR01038611">
    <property type="protein sequence ID" value="CAE4596049.1"/>
    <property type="molecule type" value="Transcribed_RNA"/>
</dbReference>
<keyword evidence="2" id="KW-0812">Transmembrane</keyword>
<sequence>MESFGGGRGGAACHGRYEARREQRRASMALTRRECACVCCCCVLFLMGISVLIVHSMLESIVHHADLWTDHVEESGTDVRCNVTGNLTANPGASCGAARPRGGAPSACGRDVPVSWEHFPSMERCLRTAGGGGVVCGCGGGPFQMAVSLEGGPRLVGGGQAQCVLVGLLGRGSQWSLGSEAVSVLRRTRRRNNWCVLVPQSASFGLEDVALVGIGKGAYLEQVRSDLSGLHALVGVSLAWGVSCILVGLLLLLFLAYRVLKRKLPIGSLHVHPVHPTCENPPLDSVDECAIYDSKILAQLQDALDSTFRDRPYKGAYTPTQLKLVEAHRVFNRAAHHRYEACRDRIKAKRGSCSHREPPISTCIGDLGGEPLDRSINEYYLFHGTNPAAASAIAKSDFRLPTSHAHGGMYGKGVYLAEASTKAHMYCAARGDGAFPILLVRATLGLVKDNLDEKTNPAAINSEAEKKVFDTMCGDRRKHKFNFSGYREFVVYDPDQAVAELLLWAKKK</sequence>
<feature type="transmembrane region" description="Helical" evidence="2">
    <location>
        <begin position="230"/>
        <end position="257"/>
    </location>
</feature>
<evidence type="ECO:0000313" key="4">
    <source>
        <dbReference type="EMBL" id="CAE4596049.1"/>
    </source>
</evidence>
<dbReference type="PROSITE" id="PS51059">
    <property type="entry name" value="PARP_CATALYTIC"/>
    <property type="match status" value="1"/>
</dbReference>